<dbReference type="Proteomes" id="UP000838756">
    <property type="component" value="Unassembled WGS sequence"/>
</dbReference>
<organism evidence="1 2">
    <name type="scientific">Pararge aegeria aegeria</name>
    <dbReference type="NCBI Taxonomy" id="348720"/>
    <lineage>
        <taxon>Eukaryota</taxon>
        <taxon>Metazoa</taxon>
        <taxon>Ecdysozoa</taxon>
        <taxon>Arthropoda</taxon>
        <taxon>Hexapoda</taxon>
        <taxon>Insecta</taxon>
        <taxon>Pterygota</taxon>
        <taxon>Neoptera</taxon>
        <taxon>Endopterygota</taxon>
        <taxon>Lepidoptera</taxon>
        <taxon>Glossata</taxon>
        <taxon>Ditrysia</taxon>
        <taxon>Papilionoidea</taxon>
        <taxon>Nymphalidae</taxon>
        <taxon>Satyrinae</taxon>
        <taxon>Satyrini</taxon>
        <taxon>Parargina</taxon>
        <taxon>Pararge</taxon>
    </lineage>
</organism>
<reference evidence="1" key="1">
    <citation type="submission" date="2022-03" db="EMBL/GenBank/DDBJ databases">
        <authorList>
            <person name="Lindestad O."/>
        </authorList>
    </citation>
    <scope>NUCLEOTIDE SEQUENCE</scope>
</reference>
<evidence type="ECO:0000313" key="2">
    <source>
        <dbReference type="Proteomes" id="UP000838756"/>
    </source>
</evidence>
<name>A0A8S4R4K4_9NEOP</name>
<accession>A0A8S4R4K4</accession>
<comment type="caution">
    <text evidence="1">The sequence shown here is derived from an EMBL/GenBank/DDBJ whole genome shotgun (WGS) entry which is preliminary data.</text>
</comment>
<gene>
    <name evidence="1" type="primary">jg24382</name>
    <name evidence="1" type="ORF">PAEG_LOCUS8159</name>
</gene>
<evidence type="ECO:0000313" key="1">
    <source>
        <dbReference type="EMBL" id="CAH2227916.1"/>
    </source>
</evidence>
<proteinExistence type="predicted"/>
<protein>
    <submittedName>
        <fullName evidence="1">Jg24382 protein</fullName>
    </submittedName>
</protein>
<dbReference type="EMBL" id="CAKXAJ010023665">
    <property type="protein sequence ID" value="CAH2227916.1"/>
    <property type="molecule type" value="Genomic_DNA"/>
</dbReference>
<sequence>MSKDGGTVLTLAYSPDANDSGAFQIIGNTLPE</sequence>
<keyword evidence="2" id="KW-1185">Reference proteome</keyword>
<dbReference type="AlphaFoldDB" id="A0A8S4R4K4"/>
<feature type="non-terminal residue" evidence="1">
    <location>
        <position position="1"/>
    </location>
</feature>